<dbReference type="SUPFAM" id="SSF69304">
    <property type="entry name" value="Tricorn protease N-terminal domain"/>
    <property type="match status" value="1"/>
</dbReference>
<keyword evidence="2" id="KW-1185">Reference proteome</keyword>
<dbReference type="EMBL" id="JAKKPZ010000180">
    <property type="protein sequence ID" value="KAI1699391.1"/>
    <property type="molecule type" value="Genomic_DNA"/>
</dbReference>
<sequence>MGGELWSEPRQITHLNGKVASRIYLLDNNHILFSCKGCGELDQNNNSNSTDLYEINEDGTGLKQVTFSNNGFDAYPAINNDGSFLLWSSNNCCAYECITRQYAWPVL</sequence>
<evidence type="ECO:0000313" key="2">
    <source>
        <dbReference type="Proteomes" id="UP001201812"/>
    </source>
</evidence>
<dbReference type="Proteomes" id="UP001201812">
    <property type="component" value="Unassembled WGS sequence"/>
</dbReference>
<dbReference type="InterPro" id="IPR011042">
    <property type="entry name" value="6-blade_b-propeller_TolB-like"/>
</dbReference>
<dbReference type="Gene3D" id="2.120.10.30">
    <property type="entry name" value="TolB, C-terminal domain"/>
    <property type="match status" value="1"/>
</dbReference>
<organism evidence="1 2">
    <name type="scientific">Ditylenchus destructor</name>
    <dbReference type="NCBI Taxonomy" id="166010"/>
    <lineage>
        <taxon>Eukaryota</taxon>
        <taxon>Metazoa</taxon>
        <taxon>Ecdysozoa</taxon>
        <taxon>Nematoda</taxon>
        <taxon>Chromadorea</taxon>
        <taxon>Rhabditida</taxon>
        <taxon>Tylenchina</taxon>
        <taxon>Tylenchomorpha</taxon>
        <taxon>Sphaerularioidea</taxon>
        <taxon>Anguinidae</taxon>
        <taxon>Anguininae</taxon>
        <taxon>Ditylenchus</taxon>
    </lineage>
</organism>
<accession>A0AAD4MRK2</accession>
<dbReference type="AlphaFoldDB" id="A0AAD4MRK2"/>
<comment type="caution">
    <text evidence="1">The sequence shown here is derived from an EMBL/GenBank/DDBJ whole genome shotgun (WGS) entry which is preliminary data.</text>
</comment>
<reference evidence="1" key="1">
    <citation type="submission" date="2022-01" db="EMBL/GenBank/DDBJ databases">
        <title>Genome Sequence Resource for Two Populations of Ditylenchus destructor, the Migratory Endoparasitic Phytonematode.</title>
        <authorList>
            <person name="Zhang H."/>
            <person name="Lin R."/>
            <person name="Xie B."/>
        </authorList>
    </citation>
    <scope>NUCLEOTIDE SEQUENCE</scope>
    <source>
        <strain evidence="1">BazhouSP</strain>
    </source>
</reference>
<protein>
    <submittedName>
        <fullName evidence="1">WD40-like protein</fullName>
    </submittedName>
</protein>
<proteinExistence type="predicted"/>
<evidence type="ECO:0000313" key="1">
    <source>
        <dbReference type="EMBL" id="KAI1699391.1"/>
    </source>
</evidence>
<name>A0AAD4MRK2_9BILA</name>
<gene>
    <name evidence="1" type="ORF">DdX_17339</name>
</gene>